<organism evidence="2 3">
    <name type="scientific">Tanacetum coccineum</name>
    <dbReference type="NCBI Taxonomy" id="301880"/>
    <lineage>
        <taxon>Eukaryota</taxon>
        <taxon>Viridiplantae</taxon>
        <taxon>Streptophyta</taxon>
        <taxon>Embryophyta</taxon>
        <taxon>Tracheophyta</taxon>
        <taxon>Spermatophyta</taxon>
        <taxon>Magnoliopsida</taxon>
        <taxon>eudicotyledons</taxon>
        <taxon>Gunneridae</taxon>
        <taxon>Pentapetalae</taxon>
        <taxon>asterids</taxon>
        <taxon>campanulids</taxon>
        <taxon>Asterales</taxon>
        <taxon>Asteraceae</taxon>
        <taxon>Asteroideae</taxon>
        <taxon>Anthemideae</taxon>
        <taxon>Anthemidinae</taxon>
        <taxon>Tanacetum</taxon>
    </lineage>
</organism>
<evidence type="ECO:0000256" key="1">
    <source>
        <dbReference type="SAM" id="MobiDB-lite"/>
    </source>
</evidence>
<feature type="compositionally biased region" description="Polar residues" evidence="1">
    <location>
        <begin position="831"/>
        <end position="845"/>
    </location>
</feature>
<proteinExistence type="predicted"/>
<evidence type="ECO:0000313" key="3">
    <source>
        <dbReference type="Proteomes" id="UP001151760"/>
    </source>
</evidence>
<reference evidence="2" key="2">
    <citation type="submission" date="2022-01" db="EMBL/GenBank/DDBJ databases">
        <authorList>
            <person name="Yamashiro T."/>
            <person name="Shiraishi A."/>
            <person name="Satake H."/>
            <person name="Nakayama K."/>
        </authorList>
    </citation>
    <scope>NUCLEOTIDE SEQUENCE</scope>
</reference>
<dbReference type="EMBL" id="BQNB010020847">
    <property type="protein sequence ID" value="GJU00266.1"/>
    <property type="molecule type" value="Genomic_DNA"/>
</dbReference>
<dbReference type="Proteomes" id="UP001151760">
    <property type="component" value="Unassembled WGS sequence"/>
</dbReference>
<feature type="compositionally biased region" description="Basic and acidic residues" evidence="1">
    <location>
        <begin position="303"/>
        <end position="314"/>
    </location>
</feature>
<sequence length="919" mass="103838">MYLCRMKEIVDEEIVSHKIVGEEIVGEEIVDDGVPKERVKRTSIPRVKITIKRRLYRLLDEDEDDEYIYGHIIWMSIMKYHEVHEMQSDVQHNYVVDSDADYTSDSNIIPYDQYVEDNEEHIEDLKAQLEGNLKVAARSSVKTKVLAPGMYAIDVEPIPPRLKNNRNAHLTYINHLKESVETVREIVEEARVVKPLDNVLNYACQYTKLSQELVEYVIGTCPKEFTERDSKAPSIPLTRKKQVTFTDTCSTSTNNTQKHGVHQKTQPSNVQVIPSTGVSSSTRASGSKPRSNTKKNRILPAKTENKKKVEDHPRTNKSVWTKVNRVDSSISSKRVVINSNSESVCKTCNKCLNSASHEMCVVNILNSVNATPTVKIVLNKGKQIWKPKGKLSDNSLNKTKQVWKATGKLFANVGYQWRPTGKKFTSGKLNCGYQWRPTGTKFALGELCPLTRLPVTCTTMSANQQIILRYLDSGCSKLNLEEVMAPVRISSGPEPKMMFGQNSSSLVLHQMMSAQISSGLAPQCLKMRLLASLQAPFLKEKKVVKWINVDQLIRKGNLLLDLQKLQENPIFCILVDIRQNTNFVRAFTTSSNVPSIYIQLFWNTLTHDVKTEVYSFQVNEHWLTQSVDLLRKALNVTPADSAHPFESPPAGKTDITFTRRRVPSNWLMKMKFNRLLNLIWMIMSTIYNKTTRKLPVVEVKGKGSATDRWIIASQDETTGPSVHPEDATSTKMVRETLSHADAEFGGNSEKINSETDTEILNVGDEQALSIENGSSIEGRVLFKFNVWVPIGKCNRVLERQKKLRNQIFRALTESADVPSRVTETTDTTSTLQLPRSPLQNYSSSRYLDGRLGTRSYDPARIRRDLPGQSTKFSSESLGMIKRSKCENKGIVPTEMELVLEYTQQGASHEVSVSTEGVEE</sequence>
<comment type="caution">
    <text evidence="2">The sequence shown here is derived from an EMBL/GenBank/DDBJ whole genome shotgun (WGS) entry which is preliminary data.</text>
</comment>
<name>A0ABQ5IJ92_9ASTR</name>
<feature type="region of interest" description="Disordered" evidence="1">
    <location>
        <begin position="226"/>
        <end position="318"/>
    </location>
</feature>
<reference evidence="2" key="1">
    <citation type="journal article" date="2022" name="Int. J. Mol. Sci.">
        <title>Draft Genome of Tanacetum Coccineum: Genomic Comparison of Closely Related Tanacetum-Family Plants.</title>
        <authorList>
            <person name="Yamashiro T."/>
            <person name="Shiraishi A."/>
            <person name="Nakayama K."/>
            <person name="Satake H."/>
        </authorList>
    </citation>
    <scope>NUCLEOTIDE SEQUENCE</scope>
</reference>
<gene>
    <name evidence="2" type="ORF">Tco_1110604</name>
</gene>
<accession>A0ABQ5IJ92</accession>
<protein>
    <submittedName>
        <fullName evidence="2">Uncharacterized protein</fullName>
    </submittedName>
</protein>
<feature type="region of interest" description="Disordered" evidence="1">
    <location>
        <begin position="816"/>
        <end position="849"/>
    </location>
</feature>
<feature type="compositionally biased region" description="Polar residues" evidence="1">
    <location>
        <begin position="243"/>
        <end position="290"/>
    </location>
</feature>
<keyword evidence="3" id="KW-1185">Reference proteome</keyword>
<evidence type="ECO:0000313" key="2">
    <source>
        <dbReference type="EMBL" id="GJU00266.1"/>
    </source>
</evidence>